<evidence type="ECO:0000313" key="3">
    <source>
        <dbReference type="Proteomes" id="UP001589758"/>
    </source>
</evidence>
<dbReference type="EMBL" id="JBHLXE010000077">
    <property type="protein sequence ID" value="MFC0179853.1"/>
    <property type="molecule type" value="Genomic_DNA"/>
</dbReference>
<feature type="domain" description="Transposase InsH N-terminal" evidence="1">
    <location>
        <begin position="2"/>
        <end position="37"/>
    </location>
</feature>
<reference evidence="2 3" key="1">
    <citation type="submission" date="2024-09" db="EMBL/GenBank/DDBJ databases">
        <authorList>
            <person name="Sun Q."/>
            <person name="Mori K."/>
        </authorList>
    </citation>
    <scope>NUCLEOTIDE SEQUENCE [LARGE SCALE GENOMIC DNA]</scope>
    <source>
        <strain evidence="2 3">CCM 8545</strain>
    </source>
</reference>
<dbReference type="Pfam" id="PF05598">
    <property type="entry name" value="DUF772"/>
    <property type="match status" value="1"/>
</dbReference>
<evidence type="ECO:0000313" key="2">
    <source>
        <dbReference type="EMBL" id="MFC0179853.1"/>
    </source>
</evidence>
<gene>
    <name evidence="2" type="ORF">ACFFIT_07095</name>
</gene>
<evidence type="ECO:0000259" key="1">
    <source>
        <dbReference type="Pfam" id="PF05598"/>
    </source>
</evidence>
<keyword evidence="3" id="KW-1185">Reference proteome</keyword>
<dbReference type="Proteomes" id="UP001589758">
    <property type="component" value="Unassembled WGS sequence"/>
</dbReference>
<sequence>MSDYKMENMLARELLFRQIVCLELNNSIPDHSSIWCF</sequence>
<accession>A0ABV6CA56</accession>
<dbReference type="RefSeq" id="WP_385876962.1">
    <property type="nucleotide sequence ID" value="NZ_JBHLXE010000077.1"/>
</dbReference>
<comment type="caution">
    <text evidence="2">The sequence shown here is derived from an EMBL/GenBank/DDBJ whole genome shotgun (WGS) entry which is preliminary data.</text>
</comment>
<proteinExistence type="predicted"/>
<dbReference type="InterPro" id="IPR008490">
    <property type="entry name" value="Transposase_InsH_N"/>
</dbReference>
<protein>
    <submittedName>
        <fullName evidence="2">Transposase</fullName>
    </submittedName>
</protein>
<name>A0ABV6CA56_9GAMM</name>
<organism evidence="2 3">
    <name type="scientific">Thorsellia kenyensis</name>
    <dbReference type="NCBI Taxonomy" id="1549888"/>
    <lineage>
        <taxon>Bacteria</taxon>
        <taxon>Pseudomonadati</taxon>
        <taxon>Pseudomonadota</taxon>
        <taxon>Gammaproteobacteria</taxon>
        <taxon>Enterobacterales</taxon>
        <taxon>Thorselliaceae</taxon>
        <taxon>Thorsellia</taxon>
    </lineage>
</organism>